<evidence type="ECO:0000256" key="3">
    <source>
        <dbReference type="ARBA" id="ARBA00022806"/>
    </source>
</evidence>
<keyword evidence="2" id="KW-0378">Hydrolase</keyword>
<dbReference type="GeneID" id="30200311"/>
<evidence type="ECO:0000313" key="5">
    <source>
        <dbReference type="EMBL" id="ODQ62793.1"/>
    </source>
</evidence>
<dbReference type="OrthoDB" id="3980792at2759"/>
<dbReference type="PANTHER" id="PTHR18934:SF99">
    <property type="entry name" value="ATP-DEPENDENT RNA HELICASE DHX37-RELATED"/>
    <property type="match status" value="1"/>
</dbReference>
<dbReference type="STRING" id="683960.A0A1E3PBJ2"/>
<evidence type="ECO:0008006" key="7">
    <source>
        <dbReference type="Google" id="ProtNLM"/>
    </source>
</evidence>
<accession>A0A1E3PBJ2</accession>
<evidence type="ECO:0000256" key="2">
    <source>
        <dbReference type="ARBA" id="ARBA00022801"/>
    </source>
</evidence>
<dbReference type="GO" id="GO:0016787">
    <property type="term" value="F:hydrolase activity"/>
    <property type="evidence" value="ECO:0007669"/>
    <property type="project" value="UniProtKB-KW"/>
</dbReference>
<keyword evidence="3" id="KW-0347">Helicase</keyword>
<dbReference type="Proteomes" id="UP000094112">
    <property type="component" value="Unassembled WGS sequence"/>
</dbReference>
<dbReference type="GO" id="GO:0003723">
    <property type="term" value="F:RNA binding"/>
    <property type="evidence" value="ECO:0007669"/>
    <property type="project" value="TreeGrafter"/>
</dbReference>
<keyword evidence="1" id="KW-0547">Nucleotide-binding</keyword>
<evidence type="ECO:0000313" key="6">
    <source>
        <dbReference type="Proteomes" id="UP000094112"/>
    </source>
</evidence>
<sequence>MGKLDLIEENSQLIFHSIENNDFTFLVSTGVVPLLQFISKIENTKYLFVSDDTSLATRFKNVPYQTSVYDSRFSVVGSSWVTYDLCIYLISEDVRFFELFDFIILDGIDDREPESEYLFSLMLNLKMIGKYIIPLKSNFKTELYTGFVGNFGYTSNVLKLKEEPSKSVYYLPSDPSNLNKEIIKTINDILVIEKSLEQCDILVMLSSFNEIQVFKTQLVDADIKHDFSILTDLSAYKTIGAHRRVILATDSKILRDVDHRIRYIVDSGVMKLKKFDECGLESFSTRFTNRNQILQHLSILEHGNSSYFGMFVEDKIVDFEYGINDCFLVQLLYFLKIGLDVEKFEFLKSPMEQVIKSAINLSIYLGLVKIEDGSEIKLTELGSTVMKFQVELEISSLSLFIALSISNRFNSTNELLKISSLLLSCNVDSLSRDLKNFNHHKTRTHDVPQSDFLTLLNIFDTMIENQQHIKQSSQVFRDSVMSKEAKKQILHCFKQLRSKLNQPVNFERAIEDDIQKCLFSGFQLHASTVLQNVSNPGTIELEPILSKRPDRLNEMDKVKIILTSDLYENNDIIIYHSREYFFSLLLLTFAL</sequence>
<evidence type="ECO:0000256" key="1">
    <source>
        <dbReference type="ARBA" id="ARBA00022741"/>
    </source>
</evidence>
<dbReference type="GO" id="GO:0005524">
    <property type="term" value="F:ATP binding"/>
    <property type="evidence" value="ECO:0007669"/>
    <property type="project" value="UniProtKB-KW"/>
</dbReference>
<name>A0A1E3PBJ2_WICAA</name>
<organism evidence="5 6">
    <name type="scientific">Wickerhamomyces anomalus (strain ATCC 58044 / CBS 1984 / NCYC 433 / NRRL Y-366-8)</name>
    <name type="common">Yeast</name>
    <name type="synonym">Hansenula anomala</name>
    <dbReference type="NCBI Taxonomy" id="683960"/>
    <lineage>
        <taxon>Eukaryota</taxon>
        <taxon>Fungi</taxon>
        <taxon>Dikarya</taxon>
        <taxon>Ascomycota</taxon>
        <taxon>Saccharomycotina</taxon>
        <taxon>Saccharomycetes</taxon>
        <taxon>Phaffomycetales</taxon>
        <taxon>Wickerhamomycetaceae</taxon>
        <taxon>Wickerhamomyces</taxon>
    </lineage>
</organism>
<proteinExistence type="predicted"/>
<keyword evidence="6" id="KW-1185">Reference proteome</keyword>
<dbReference type="AlphaFoldDB" id="A0A1E3PBJ2"/>
<dbReference type="GO" id="GO:0004386">
    <property type="term" value="F:helicase activity"/>
    <property type="evidence" value="ECO:0007669"/>
    <property type="project" value="UniProtKB-KW"/>
</dbReference>
<dbReference type="RefSeq" id="XP_019042000.1">
    <property type="nucleotide sequence ID" value="XM_019183065.1"/>
</dbReference>
<reference evidence="5 6" key="1">
    <citation type="journal article" date="2016" name="Proc. Natl. Acad. Sci. U.S.A.">
        <title>Comparative genomics of biotechnologically important yeasts.</title>
        <authorList>
            <person name="Riley R."/>
            <person name="Haridas S."/>
            <person name="Wolfe K.H."/>
            <person name="Lopes M.R."/>
            <person name="Hittinger C.T."/>
            <person name="Goeker M."/>
            <person name="Salamov A.A."/>
            <person name="Wisecaver J.H."/>
            <person name="Long T.M."/>
            <person name="Calvey C.H."/>
            <person name="Aerts A.L."/>
            <person name="Barry K.W."/>
            <person name="Choi C."/>
            <person name="Clum A."/>
            <person name="Coughlan A.Y."/>
            <person name="Deshpande S."/>
            <person name="Douglass A.P."/>
            <person name="Hanson S.J."/>
            <person name="Klenk H.-P."/>
            <person name="LaButti K.M."/>
            <person name="Lapidus A."/>
            <person name="Lindquist E.A."/>
            <person name="Lipzen A.M."/>
            <person name="Meier-Kolthoff J.P."/>
            <person name="Ohm R.A."/>
            <person name="Otillar R.P."/>
            <person name="Pangilinan J.L."/>
            <person name="Peng Y."/>
            <person name="Rokas A."/>
            <person name="Rosa C.A."/>
            <person name="Scheuner C."/>
            <person name="Sibirny A.A."/>
            <person name="Slot J.C."/>
            <person name="Stielow J.B."/>
            <person name="Sun H."/>
            <person name="Kurtzman C.P."/>
            <person name="Blackwell M."/>
            <person name="Grigoriev I.V."/>
            <person name="Jeffries T.W."/>
        </authorList>
    </citation>
    <scope>NUCLEOTIDE SEQUENCE [LARGE SCALE GENOMIC DNA]</scope>
    <source>
        <strain evidence="6">ATCC 58044 / CBS 1984 / NCYC 433 / NRRL Y-366-8</strain>
    </source>
</reference>
<dbReference type="PANTHER" id="PTHR18934">
    <property type="entry name" value="ATP-DEPENDENT RNA HELICASE"/>
    <property type="match status" value="1"/>
</dbReference>
<protein>
    <recommendedName>
        <fullName evidence="7">Helicase-associated domain-containing protein</fullName>
    </recommendedName>
</protein>
<keyword evidence="4" id="KW-0067">ATP-binding</keyword>
<dbReference type="EMBL" id="KV454208">
    <property type="protein sequence ID" value="ODQ62793.1"/>
    <property type="molecule type" value="Genomic_DNA"/>
</dbReference>
<gene>
    <name evidence="5" type="ORF">WICANDRAFT_60842</name>
</gene>
<evidence type="ECO:0000256" key="4">
    <source>
        <dbReference type="ARBA" id="ARBA00022840"/>
    </source>
</evidence>